<feature type="region of interest" description="Disordered" evidence="1">
    <location>
        <begin position="80"/>
        <end position="162"/>
    </location>
</feature>
<name>A0A9W8B6E2_9FUNG</name>
<dbReference type="AlphaFoldDB" id="A0A9W8B6E2"/>
<sequence>MASAAPSLPSLVLVQDAVDKTFYYPIVHYQFADDPEPGFTLAPGDPGVTGIQIDLSADGRSVAQVHTLSGHFQLTDWACQSNQQDHSSPRPLSPSPPHHTTVLTTSSPKSPIPINLPNSAGQPAHLDGGASSEKNGTSISTQRRLSESASQLHDLEHQPTVQQQMLPRGRLYSNEHDMDHLAQSLMTLETAARTRRTTGQTLLLKGMFSKGHHDPMSQTEAHVAKMLSSWEPSPHMGTGSDPGPNISELLGGLESIARDLFQR</sequence>
<feature type="non-terminal residue" evidence="2">
    <location>
        <position position="263"/>
    </location>
</feature>
<evidence type="ECO:0000313" key="3">
    <source>
        <dbReference type="Proteomes" id="UP001151582"/>
    </source>
</evidence>
<evidence type="ECO:0000256" key="1">
    <source>
        <dbReference type="SAM" id="MobiDB-lite"/>
    </source>
</evidence>
<organism evidence="2 3">
    <name type="scientific">Dimargaris verticillata</name>
    <dbReference type="NCBI Taxonomy" id="2761393"/>
    <lineage>
        <taxon>Eukaryota</taxon>
        <taxon>Fungi</taxon>
        <taxon>Fungi incertae sedis</taxon>
        <taxon>Zoopagomycota</taxon>
        <taxon>Kickxellomycotina</taxon>
        <taxon>Dimargaritomycetes</taxon>
        <taxon>Dimargaritales</taxon>
        <taxon>Dimargaritaceae</taxon>
        <taxon>Dimargaris</taxon>
    </lineage>
</organism>
<reference evidence="2" key="1">
    <citation type="submission" date="2022-07" db="EMBL/GenBank/DDBJ databases">
        <title>Phylogenomic reconstructions and comparative analyses of Kickxellomycotina fungi.</title>
        <authorList>
            <person name="Reynolds N.K."/>
            <person name="Stajich J.E."/>
            <person name="Barry K."/>
            <person name="Grigoriev I.V."/>
            <person name="Crous P."/>
            <person name="Smith M.E."/>
        </authorList>
    </citation>
    <scope>NUCLEOTIDE SEQUENCE</scope>
    <source>
        <strain evidence="2">RSA 567</strain>
    </source>
</reference>
<keyword evidence="3" id="KW-1185">Reference proteome</keyword>
<proteinExistence type="predicted"/>
<accession>A0A9W8B6E2</accession>
<dbReference type="Proteomes" id="UP001151582">
    <property type="component" value="Unassembled WGS sequence"/>
</dbReference>
<dbReference type="EMBL" id="JANBQB010000288">
    <property type="protein sequence ID" value="KAJ1978259.1"/>
    <property type="molecule type" value="Genomic_DNA"/>
</dbReference>
<protein>
    <submittedName>
        <fullName evidence="2">Uncharacterized protein</fullName>
    </submittedName>
</protein>
<dbReference type="OrthoDB" id="1681166at2759"/>
<evidence type="ECO:0000313" key="2">
    <source>
        <dbReference type="EMBL" id="KAJ1978259.1"/>
    </source>
</evidence>
<comment type="caution">
    <text evidence="2">The sequence shown here is derived from an EMBL/GenBank/DDBJ whole genome shotgun (WGS) entry which is preliminary data.</text>
</comment>
<gene>
    <name evidence="2" type="ORF">H4R34_003275</name>
</gene>
<feature type="compositionally biased region" description="Polar residues" evidence="1">
    <location>
        <begin position="132"/>
        <end position="151"/>
    </location>
</feature>